<dbReference type="AlphaFoldDB" id="A0A927UBG8"/>
<dbReference type="InterPro" id="IPR001789">
    <property type="entry name" value="Sig_transdc_resp-reg_receiver"/>
</dbReference>
<dbReference type="GO" id="GO:0005737">
    <property type="term" value="C:cytoplasm"/>
    <property type="evidence" value="ECO:0007669"/>
    <property type="project" value="UniProtKB-SubCell"/>
</dbReference>
<dbReference type="PROSITE" id="PS50122">
    <property type="entry name" value="CHEB"/>
    <property type="match status" value="1"/>
</dbReference>
<dbReference type="HAMAP" id="MF_00099">
    <property type="entry name" value="CheB_chemtxs"/>
    <property type="match status" value="1"/>
</dbReference>
<evidence type="ECO:0000313" key="10">
    <source>
        <dbReference type="EMBL" id="MBE5919264.1"/>
    </source>
</evidence>
<feature type="active site" evidence="4 5">
    <location>
        <position position="259"/>
    </location>
</feature>
<dbReference type="GO" id="GO:0032259">
    <property type="term" value="P:methylation"/>
    <property type="evidence" value="ECO:0007669"/>
    <property type="project" value="UniProtKB-KW"/>
</dbReference>
<dbReference type="EC" id="3.1.1.61" evidence="4"/>
<evidence type="ECO:0000256" key="2">
    <source>
        <dbReference type="ARBA" id="ARBA00024867"/>
    </source>
</evidence>
<dbReference type="NCBIfam" id="NF001965">
    <property type="entry name" value="PRK00742.1"/>
    <property type="match status" value="1"/>
</dbReference>
<dbReference type="Proteomes" id="UP000766246">
    <property type="component" value="Unassembled WGS sequence"/>
</dbReference>
<dbReference type="GO" id="GO:0006935">
    <property type="term" value="P:chemotaxis"/>
    <property type="evidence" value="ECO:0007669"/>
    <property type="project" value="UniProtKB-UniRule"/>
</dbReference>
<dbReference type="InterPro" id="IPR035909">
    <property type="entry name" value="CheB_C"/>
</dbReference>
<feature type="region of interest" description="Disordered" evidence="7">
    <location>
        <begin position="176"/>
        <end position="219"/>
    </location>
</feature>
<comment type="subcellular location">
    <subcellularLocation>
        <location evidence="4">Cytoplasm</location>
    </subcellularLocation>
</comment>
<feature type="modified residue" description="4-aspartylphosphate" evidence="4 6">
    <location>
        <position position="54"/>
    </location>
</feature>
<comment type="catalytic activity">
    <reaction evidence="4">
        <text>L-glutaminyl-[protein] + H2O = L-glutamyl-[protein] + NH4(+)</text>
        <dbReference type="Rhea" id="RHEA:16441"/>
        <dbReference type="Rhea" id="RHEA-COMP:10207"/>
        <dbReference type="Rhea" id="RHEA-COMP:10208"/>
        <dbReference type="ChEBI" id="CHEBI:15377"/>
        <dbReference type="ChEBI" id="CHEBI:28938"/>
        <dbReference type="ChEBI" id="CHEBI:29973"/>
        <dbReference type="ChEBI" id="CHEBI:30011"/>
        <dbReference type="EC" id="3.5.1.44"/>
    </reaction>
</comment>
<comment type="PTM">
    <text evidence="4">Phosphorylated by CheA. Phosphorylation of the N-terminal regulatory domain activates the methylesterase activity.</text>
</comment>
<dbReference type="PROSITE" id="PS50110">
    <property type="entry name" value="RESPONSE_REGULATORY"/>
    <property type="match status" value="1"/>
</dbReference>
<gene>
    <name evidence="4 10" type="primary">cheB</name>
    <name evidence="10" type="ORF">E7272_05395</name>
</gene>
<sequence>MYKILVVDDSALMRRIICDIINADSDFRVIDVSADGEDAYNKIKKTPYDLVVLDMVLPKLTGLELLEKLNKENQDINAVLISSSLKEDADSTMKAMEYGALDFVVKPIRSSGETREIFGKQLLEALHNVTKSRAFKPVVQRGGTSDNTRSIEDSHRKTAERMAGVRTRLAEAKQGIGNAHTNTESNKESVVSRMSGTVSTSTQSSIQSSGSKATTPSGTGVRTKKFIALACSTGGPQALHTFVPMLPANLSVPLVLVQHMPEGFTASLAARLNQISSISVKEAEDGEYFKPGVVYITPGGKHMKICEDASRAAYCQLDDGPPVNSLKPCADVMYQSLAKSSFDEIICVVLTGMGADGSEGIRYLNQYKKTYVISQEASTCVVYGMPKAVEQGGLSNEVAPLKSVANSIVKKLGG</sequence>
<comment type="catalytic activity">
    <reaction evidence="3 4">
        <text>[protein]-L-glutamate 5-O-methyl ester + H2O = L-glutamyl-[protein] + methanol + H(+)</text>
        <dbReference type="Rhea" id="RHEA:23236"/>
        <dbReference type="Rhea" id="RHEA-COMP:10208"/>
        <dbReference type="Rhea" id="RHEA-COMP:10311"/>
        <dbReference type="ChEBI" id="CHEBI:15377"/>
        <dbReference type="ChEBI" id="CHEBI:15378"/>
        <dbReference type="ChEBI" id="CHEBI:17790"/>
        <dbReference type="ChEBI" id="CHEBI:29973"/>
        <dbReference type="ChEBI" id="CHEBI:82795"/>
        <dbReference type="EC" id="3.1.1.61"/>
    </reaction>
</comment>
<keyword evidence="4" id="KW-0963">Cytoplasm</keyword>
<comment type="similarity">
    <text evidence="4">Belongs to the CheB family.</text>
</comment>
<comment type="domain">
    <text evidence="4">Contains a C-terminal catalytic domain, and an N-terminal region which modulates catalytic activity.</text>
</comment>
<reference evidence="10" key="1">
    <citation type="submission" date="2019-04" db="EMBL/GenBank/DDBJ databases">
        <title>Evolution of Biomass-Degrading Anaerobic Consortia Revealed by Metagenomics.</title>
        <authorList>
            <person name="Peng X."/>
        </authorList>
    </citation>
    <scope>NUCLEOTIDE SEQUENCE</scope>
    <source>
        <strain evidence="10">SIG311</strain>
    </source>
</reference>
<feature type="active site" evidence="4 5">
    <location>
        <position position="356"/>
    </location>
</feature>
<evidence type="ECO:0000259" key="9">
    <source>
        <dbReference type="PROSITE" id="PS50122"/>
    </source>
</evidence>
<dbReference type="GO" id="GO:0000156">
    <property type="term" value="F:phosphorelay response regulator activity"/>
    <property type="evidence" value="ECO:0007669"/>
    <property type="project" value="InterPro"/>
</dbReference>
<name>A0A927UBG8_9FIRM</name>
<dbReference type="EC" id="3.5.1.44" evidence="4"/>
<dbReference type="PANTHER" id="PTHR42872:SF3">
    <property type="entry name" value="PROTEIN-GLUTAMATE METHYLESTERASE_PROTEIN-GLUTAMINE GLUTAMINASE 1"/>
    <property type="match status" value="1"/>
</dbReference>
<evidence type="ECO:0000256" key="3">
    <source>
        <dbReference type="ARBA" id="ARBA00048267"/>
    </source>
</evidence>
<dbReference type="SUPFAM" id="SSF52738">
    <property type="entry name" value="Methylesterase CheB, C-terminal domain"/>
    <property type="match status" value="1"/>
</dbReference>
<organism evidence="10 11">
    <name type="scientific">Pseudobutyrivibrio ruminis</name>
    <dbReference type="NCBI Taxonomy" id="46206"/>
    <lineage>
        <taxon>Bacteria</taxon>
        <taxon>Bacillati</taxon>
        <taxon>Bacillota</taxon>
        <taxon>Clostridia</taxon>
        <taxon>Lachnospirales</taxon>
        <taxon>Lachnospiraceae</taxon>
        <taxon>Pseudobutyrivibrio</taxon>
    </lineage>
</organism>
<feature type="compositionally biased region" description="Low complexity" evidence="7">
    <location>
        <begin position="195"/>
        <end position="215"/>
    </location>
</feature>
<comment type="caution">
    <text evidence="10">The sequence shown here is derived from an EMBL/GenBank/DDBJ whole genome shotgun (WGS) entry which is preliminary data.</text>
</comment>
<dbReference type="GO" id="GO:0050568">
    <property type="term" value="F:protein-glutamine glutaminase activity"/>
    <property type="evidence" value="ECO:0007669"/>
    <property type="project" value="UniProtKB-UniRule"/>
</dbReference>
<feature type="domain" description="Response regulatory" evidence="8">
    <location>
        <begin position="3"/>
        <end position="121"/>
    </location>
</feature>
<dbReference type="EMBL" id="SVER01000011">
    <property type="protein sequence ID" value="MBE5919264.1"/>
    <property type="molecule type" value="Genomic_DNA"/>
</dbReference>
<keyword evidence="10" id="KW-0489">Methyltransferase</keyword>
<evidence type="ECO:0000256" key="1">
    <source>
        <dbReference type="ARBA" id="ARBA00022801"/>
    </source>
</evidence>
<dbReference type="Pfam" id="PF00072">
    <property type="entry name" value="Response_reg"/>
    <property type="match status" value="1"/>
</dbReference>
<feature type="active site" evidence="4 5">
    <location>
        <position position="232"/>
    </location>
</feature>
<dbReference type="GO" id="GO:0008168">
    <property type="term" value="F:methyltransferase activity"/>
    <property type="evidence" value="ECO:0007669"/>
    <property type="project" value="UniProtKB-KW"/>
</dbReference>
<dbReference type="InterPro" id="IPR000673">
    <property type="entry name" value="Sig_transdc_resp-reg_Me-estase"/>
</dbReference>
<dbReference type="CDD" id="cd17541">
    <property type="entry name" value="REC_CheB-like"/>
    <property type="match status" value="1"/>
</dbReference>
<dbReference type="Gene3D" id="3.40.50.180">
    <property type="entry name" value="Methylesterase CheB, C-terminal domain"/>
    <property type="match status" value="1"/>
</dbReference>
<feature type="domain" description="CheB-type methylesterase" evidence="9">
    <location>
        <begin position="217"/>
        <end position="414"/>
    </location>
</feature>
<accession>A0A927UBG8</accession>
<evidence type="ECO:0000256" key="6">
    <source>
        <dbReference type="PROSITE-ProRule" id="PRU00169"/>
    </source>
</evidence>
<comment type="function">
    <text evidence="4">Involved in chemotaxis. Part of a chemotaxis signal transduction system that modulates chemotaxis in response to various stimuli. Catalyzes the demethylation of specific methylglutamate residues introduced into the chemoreceptors (methyl-accepting chemotaxis proteins or MCP) by CheR. Also mediates the irreversible deamidation of specific glutamine residues to glutamic acid.</text>
</comment>
<dbReference type="InterPro" id="IPR011006">
    <property type="entry name" value="CheY-like_superfamily"/>
</dbReference>
<dbReference type="SMART" id="SM00448">
    <property type="entry name" value="REC"/>
    <property type="match status" value="1"/>
</dbReference>
<dbReference type="InterPro" id="IPR008248">
    <property type="entry name" value="CheB-like"/>
</dbReference>
<keyword evidence="4 6" id="KW-0597">Phosphoprotein</keyword>
<keyword evidence="1 4" id="KW-0378">Hydrolase</keyword>
<dbReference type="PANTHER" id="PTHR42872">
    <property type="entry name" value="PROTEIN-GLUTAMATE METHYLESTERASE/PROTEIN-GLUTAMINE GLUTAMINASE"/>
    <property type="match status" value="1"/>
</dbReference>
<keyword evidence="10" id="KW-0808">Transferase</keyword>
<evidence type="ECO:0000259" key="8">
    <source>
        <dbReference type="PROSITE" id="PS50110"/>
    </source>
</evidence>
<proteinExistence type="inferred from homology"/>
<comment type="function">
    <text evidence="2">May play the central regulatory role in sporulation. It may be an element of the effector pathway responsible for the activation of sporulation genes in response to nutritional stress. Spo0A may act in concert with spo0H (a sigma factor) to control the expression of some genes that are critical to the sporulation process.</text>
</comment>
<dbReference type="Pfam" id="PF01339">
    <property type="entry name" value="CheB_methylest"/>
    <property type="match status" value="1"/>
</dbReference>
<keyword evidence="4 5" id="KW-0145">Chemotaxis</keyword>
<dbReference type="CDD" id="cd16432">
    <property type="entry name" value="CheB_Rec"/>
    <property type="match status" value="1"/>
</dbReference>
<dbReference type="Gene3D" id="3.40.50.2300">
    <property type="match status" value="1"/>
</dbReference>
<evidence type="ECO:0000256" key="4">
    <source>
        <dbReference type="HAMAP-Rule" id="MF_00099"/>
    </source>
</evidence>
<evidence type="ECO:0000256" key="7">
    <source>
        <dbReference type="SAM" id="MobiDB-lite"/>
    </source>
</evidence>
<dbReference type="SUPFAM" id="SSF52172">
    <property type="entry name" value="CheY-like"/>
    <property type="match status" value="1"/>
</dbReference>
<feature type="compositionally biased region" description="Polar residues" evidence="7">
    <location>
        <begin position="179"/>
        <end position="194"/>
    </location>
</feature>
<protein>
    <recommendedName>
        <fullName evidence="4">Protein-glutamate methylesterase/protein-glutamine glutaminase</fullName>
        <ecNumber evidence="4">3.1.1.61</ecNumber>
        <ecNumber evidence="4">3.5.1.44</ecNumber>
    </recommendedName>
</protein>
<dbReference type="GO" id="GO:0008984">
    <property type="term" value="F:protein-glutamate methylesterase activity"/>
    <property type="evidence" value="ECO:0007669"/>
    <property type="project" value="UniProtKB-UniRule"/>
</dbReference>
<evidence type="ECO:0000256" key="5">
    <source>
        <dbReference type="PROSITE-ProRule" id="PRU00050"/>
    </source>
</evidence>
<evidence type="ECO:0000313" key="11">
    <source>
        <dbReference type="Proteomes" id="UP000766246"/>
    </source>
</evidence>